<dbReference type="RefSeq" id="WP_241717027.1">
    <property type="nucleotide sequence ID" value="NZ_JALBUF010000040.1"/>
</dbReference>
<dbReference type="Pfam" id="PF13302">
    <property type="entry name" value="Acetyltransf_3"/>
    <property type="match status" value="1"/>
</dbReference>
<dbReference type="PANTHER" id="PTHR43415:SF3">
    <property type="entry name" value="GNAT-FAMILY ACETYLTRANSFERASE"/>
    <property type="match status" value="1"/>
</dbReference>
<protein>
    <recommendedName>
        <fullName evidence="1">N-acetyltransferase domain-containing protein</fullName>
    </recommendedName>
</protein>
<dbReference type="PROSITE" id="PS51186">
    <property type="entry name" value="GNAT"/>
    <property type="match status" value="1"/>
</dbReference>
<reference evidence="2" key="1">
    <citation type="submission" date="2022-03" db="EMBL/GenBank/DDBJ databases">
        <title>Draft Genome Sequence of Firmicute Strain S0AB, a Heterotrophic Iron/Sulfur-Oxidizing Extreme Acidophile.</title>
        <authorList>
            <person name="Vergara E."/>
            <person name="Pakostova E."/>
            <person name="Johnson D.B."/>
            <person name="Holmes D.S."/>
        </authorList>
    </citation>
    <scope>NUCLEOTIDE SEQUENCE</scope>
    <source>
        <strain evidence="2">S0AB</strain>
    </source>
</reference>
<feature type="domain" description="N-acetyltransferase" evidence="1">
    <location>
        <begin position="7"/>
        <end position="168"/>
    </location>
</feature>
<dbReference type="EMBL" id="JALBUF010000040">
    <property type="protein sequence ID" value="MCI0184947.1"/>
    <property type="molecule type" value="Genomic_DNA"/>
</dbReference>
<evidence type="ECO:0000313" key="2">
    <source>
        <dbReference type="EMBL" id="MCI0184947.1"/>
    </source>
</evidence>
<evidence type="ECO:0000259" key="1">
    <source>
        <dbReference type="PROSITE" id="PS51186"/>
    </source>
</evidence>
<dbReference type="AlphaFoldDB" id="A0A9X2AFZ2"/>
<dbReference type="SUPFAM" id="SSF55729">
    <property type="entry name" value="Acyl-CoA N-acyltransferases (Nat)"/>
    <property type="match status" value="1"/>
</dbReference>
<evidence type="ECO:0000313" key="3">
    <source>
        <dbReference type="Proteomes" id="UP001139263"/>
    </source>
</evidence>
<dbReference type="PANTHER" id="PTHR43415">
    <property type="entry name" value="SPERMIDINE N(1)-ACETYLTRANSFERASE"/>
    <property type="match status" value="1"/>
</dbReference>
<keyword evidence="3" id="KW-1185">Reference proteome</keyword>
<sequence>MMQLNEIKFAEIGLEEKEELAEWLSRDTWDNFTSPAISYDSAMKWIEQGAFHGDDKKSFWIISHGERVGLLQLNDLFDSTAMFDIRINTKYRGSGIGRHALRWLTKYGFENHPNMVRIEANTRADNIGMRRVLRACGYVKEAHYRDAWHTVEEADVWLDGVAYAILRRDWLNDTTTPVRWDDE</sequence>
<dbReference type="Gene3D" id="3.40.630.30">
    <property type="match status" value="1"/>
</dbReference>
<gene>
    <name evidence="2" type="ORF">MM817_03244</name>
</gene>
<name>A0A9X2AFZ2_9BACL</name>
<organism evidence="2 3">
    <name type="scientific">Sulfoacidibacillus ferrooxidans</name>
    <dbReference type="NCBI Taxonomy" id="2005001"/>
    <lineage>
        <taxon>Bacteria</taxon>
        <taxon>Bacillati</taxon>
        <taxon>Bacillota</taxon>
        <taxon>Bacilli</taxon>
        <taxon>Bacillales</taxon>
        <taxon>Alicyclobacillaceae</taxon>
        <taxon>Sulfoacidibacillus</taxon>
    </lineage>
</organism>
<dbReference type="InterPro" id="IPR016181">
    <property type="entry name" value="Acyl_CoA_acyltransferase"/>
</dbReference>
<accession>A0A9X2AFZ2</accession>
<dbReference type="InterPro" id="IPR000182">
    <property type="entry name" value="GNAT_dom"/>
</dbReference>
<dbReference type="Proteomes" id="UP001139263">
    <property type="component" value="Unassembled WGS sequence"/>
</dbReference>
<dbReference type="GO" id="GO:0016747">
    <property type="term" value="F:acyltransferase activity, transferring groups other than amino-acyl groups"/>
    <property type="evidence" value="ECO:0007669"/>
    <property type="project" value="InterPro"/>
</dbReference>
<comment type="caution">
    <text evidence="2">The sequence shown here is derived from an EMBL/GenBank/DDBJ whole genome shotgun (WGS) entry which is preliminary data.</text>
</comment>
<proteinExistence type="predicted"/>